<keyword evidence="1" id="KW-0472">Membrane</keyword>
<evidence type="ECO:0000313" key="3">
    <source>
        <dbReference type="EMBL" id="OUZ17901.1"/>
    </source>
</evidence>
<proteinExistence type="predicted"/>
<protein>
    <submittedName>
        <fullName evidence="2">Uncharacterized protein</fullName>
    </submittedName>
</protein>
<dbReference type="EMBL" id="NIBL01000002">
    <property type="protein sequence ID" value="OUZ17901.1"/>
    <property type="molecule type" value="Genomic_DNA"/>
</dbReference>
<dbReference type="Proteomes" id="UP000196503">
    <property type="component" value="Unassembled WGS sequence"/>
</dbReference>
<keyword evidence="1" id="KW-0812">Transmembrane</keyword>
<keyword evidence="1" id="KW-1133">Transmembrane helix</keyword>
<feature type="transmembrane region" description="Helical" evidence="1">
    <location>
        <begin position="45"/>
        <end position="64"/>
    </location>
</feature>
<gene>
    <name evidence="2" type="ORF">A5869_001367</name>
    <name evidence="3" type="ORF">A5869_001373</name>
</gene>
<evidence type="ECO:0000256" key="1">
    <source>
        <dbReference type="SAM" id="Phobius"/>
    </source>
</evidence>
<dbReference type="AlphaFoldDB" id="A0A200I0V1"/>
<reference evidence="2 4" key="1">
    <citation type="submission" date="2017-05" db="EMBL/GenBank/DDBJ databases">
        <title>The Genome Sequence of Enterococcus faecium 2D5_DIV0622.</title>
        <authorList>
            <consortium name="The Broad Institute Genomics Platform"/>
            <consortium name="The Broad Institute Genomic Center for Infectious Diseases"/>
            <person name="Earl A."/>
            <person name="Manson A."/>
            <person name="Schwartman J."/>
            <person name="Gilmore M."/>
            <person name="Abouelleil A."/>
            <person name="Cao P."/>
            <person name="Chapman S."/>
            <person name="Cusick C."/>
            <person name="Shea T."/>
            <person name="Young S."/>
            <person name="Neafsey D."/>
            <person name="Nusbaum C."/>
            <person name="Birren B."/>
        </authorList>
    </citation>
    <scope>NUCLEOTIDE SEQUENCE [LARGE SCALE GENOMIC DNA]</scope>
    <source>
        <strain evidence="2 4">2D5_DIV0622</strain>
    </source>
</reference>
<evidence type="ECO:0000313" key="2">
    <source>
        <dbReference type="EMBL" id="OUZ17895.1"/>
    </source>
</evidence>
<accession>A0A200I0V1</accession>
<evidence type="ECO:0000313" key="4">
    <source>
        <dbReference type="Proteomes" id="UP000196503"/>
    </source>
</evidence>
<feature type="transmembrane region" description="Helical" evidence="1">
    <location>
        <begin position="20"/>
        <end position="39"/>
    </location>
</feature>
<name>A0A200I0V1_9ENTE</name>
<sequence length="71" mass="8475">MLHKIIKYLLFLKLDKLDKLDIFIISYTLIVLLGLYNPFSNKEHFLTYLFFDLSIPLLIMVGLIHSKNKYK</sequence>
<dbReference type="EMBL" id="NIBL01000002">
    <property type="protein sequence ID" value="OUZ17895.1"/>
    <property type="molecule type" value="Genomic_DNA"/>
</dbReference>
<organism evidence="2 4">
    <name type="scientific">Enterococcus cecorum</name>
    <dbReference type="NCBI Taxonomy" id="44008"/>
    <lineage>
        <taxon>Bacteria</taxon>
        <taxon>Bacillati</taxon>
        <taxon>Bacillota</taxon>
        <taxon>Bacilli</taxon>
        <taxon>Lactobacillales</taxon>
        <taxon>Enterococcaceae</taxon>
        <taxon>Enterococcus</taxon>
    </lineage>
</organism>
<comment type="caution">
    <text evidence="2">The sequence shown here is derived from an EMBL/GenBank/DDBJ whole genome shotgun (WGS) entry which is preliminary data.</text>
</comment>